<proteinExistence type="predicted"/>
<dbReference type="AlphaFoldDB" id="A0A7S4R9Z5"/>
<accession>A0A7S4R9Z5</accession>
<organism evidence="2">
    <name type="scientific">Alexandrium monilatum</name>
    <dbReference type="NCBI Taxonomy" id="311494"/>
    <lineage>
        <taxon>Eukaryota</taxon>
        <taxon>Sar</taxon>
        <taxon>Alveolata</taxon>
        <taxon>Dinophyceae</taxon>
        <taxon>Gonyaulacales</taxon>
        <taxon>Pyrocystaceae</taxon>
        <taxon>Alexandrium</taxon>
    </lineage>
</organism>
<dbReference type="CDD" id="cd17039">
    <property type="entry name" value="Ubl_ubiquitin_like"/>
    <property type="match status" value="1"/>
</dbReference>
<gene>
    <name evidence="2" type="ORF">AMON00008_LOCUS32387</name>
</gene>
<dbReference type="InterPro" id="IPR029071">
    <property type="entry name" value="Ubiquitin-like_domsf"/>
</dbReference>
<name>A0A7S4R9Z5_9DINO</name>
<dbReference type="PROSITE" id="PS50053">
    <property type="entry name" value="UBIQUITIN_2"/>
    <property type="match status" value="1"/>
</dbReference>
<feature type="domain" description="Ubiquitin-like" evidence="1">
    <location>
        <begin position="262"/>
        <end position="319"/>
    </location>
</feature>
<sequence>MEIADADGDRLEFRITTSGTLRQYCNGRLEIRDIRALRYSAEEGRVQDETGSFHLRAEDRVEEALGLRMLAARCGVTWSGDEPSPATRVILTDTDGDKLEFRLTDAGKVQEFNNGKLELDEVRRLHLDASSGVVRDDSGEFGLPAGCYTQKLAALYSLAQQSGIKWSGDDPVRPLLRTVSKARALDIENCDSAWEFKCPKTWESLSPTDKASERFCEACRETVYFCGTQEELEEHTKHRRCVAFDVGPASGSDEGRGEEKTLLVRVVTLSGQELPEMRVSPAMSVPSLKEVLAEACGIPPLEQRLILGHQELPDSRSLAAVAGGASEVELQIVRVPRPEVKRANVRRMMGKRASRR</sequence>
<reference evidence="2" key="1">
    <citation type="submission" date="2021-01" db="EMBL/GenBank/DDBJ databases">
        <authorList>
            <person name="Corre E."/>
            <person name="Pelletier E."/>
            <person name="Niang G."/>
            <person name="Scheremetjew M."/>
            <person name="Finn R."/>
            <person name="Kale V."/>
            <person name="Holt S."/>
            <person name="Cochrane G."/>
            <person name="Meng A."/>
            <person name="Brown T."/>
            <person name="Cohen L."/>
        </authorList>
    </citation>
    <scope>NUCLEOTIDE SEQUENCE</scope>
    <source>
        <strain evidence="2">CCMP3105</strain>
    </source>
</reference>
<protein>
    <recommendedName>
        <fullName evidence="1">Ubiquitin-like domain-containing protein</fullName>
    </recommendedName>
</protein>
<evidence type="ECO:0000259" key="1">
    <source>
        <dbReference type="PROSITE" id="PS50053"/>
    </source>
</evidence>
<dbReference type="Gene3D" id="3.10.20.90">
    <property type="entry name" value="Phosphatidylinositol 3-kinase Catalytic Subunit, Chain A, domain 1"/>
    <property type="match status" value="1"/>
</dbReference>
<evidence type="ECO:0000313" key="2">
    <source>
        <dbReference type="EMBL" id="CAE4608065.1"/>
    </source>
</evidence>
<dbReference type="EMBL" id="HBNR01046515">
    <property type="protein sequence ID" value="CAE4608065.1"/>
    <property type="molecule type" value="Transcribed_RNA"/>
</dbReference>
<dbReference type="SUPFAM" id="SSF54236">
    <property type="entry name" value="Ubiquitin-like"/>
    <property type="match status" value="1"/>
</dbReference>
<dbReference type="InterPro" id="IPR000626">
    <property type="entry name" value="Ubiquitin-like_dom"/>
</dbReference>